<feature type="compositionally biased region" description="Polar residues" evidence="1">
    <location>
        <begin position="49"/>
        <end position="64"/>
    </location>
</feature>
<dbReference type="Proteomes" id="UP000504636">
    <property type="component" value="Unplaced"/>
</dbReference>
<sequence length="232" mass="24618">MVTTPGSPRGGAKKIKKKPTIPPAAAGASLTTRHAPRPNTAPIPAAASQAETQETLGTDSQMRQRGTHVGSKPEESAAILQARATQWKGGKLIHPDDSDVDDEDDDEGGAPTGTQSTALVHDDGKTTAALSAAEDNDVLATLDGEIAAYKNNNLVLGVGADEGEDNWRDLDASSTKLSKTKRELEYSRQANVDYRADLADINASVIAHQRSRNKAMDFRDEAEHVNAENIAL</sequence>
<dbReference type="AlphaFoldDB" id="A0A6A6XYB0"/>
<evidence type="ECO:0000256" key="1">
    <source>
        <dbReference type="SAM" id="MobiDB-lite"/>
    </source>
</evidence>
<reference evidence="2 4" key="1">
    <citation type="journal article" date="2020" name="Stud. Mycol.">
        <title>101 Dothideomycetes genomes: a test case for predicting lifestyles and emergence of pathogens.</title>
        <authorList>
            <person name="Haridas S."/>
            <person name="Albert R."/>
            <person name="Binder M."/>
            <person name="Bloem J."/>
            <person name="Labutti K."/>
            <person name="Salamov A."/>
            <person name="Andreopoulos B."/>
            <person name="Baker S."/>
            <person name="Barry K."/>
            <person name="Bills G."/>
            <person name="Bluhm B."/>
            <person name="Cannon C."/>
            <person name="Castanera R."/>
            <person name="Culley D."/>
            <person name="Daum C."/>
            <person name="Ezra D."/>
            <person name="Gonzalez J."/>
            <person name="Henrissat B."/>
            <person name="Kuo A."/>
            <person name="Liang C."/>
            <person name="Lipzen A."/>
            <person name="Lutzoni F."/>
            <person name="Magnuson J."/>
            <person name="Mondo S."/>
            <person name="Nolan M."/>
            <person name="Ohm R."/>
            <person name="Pangilinan J."/>
            <person name="Park H.-J."/>
            <person name="Ramirez L."/>
            <person name="Alfaro M."/>
            <person name="Sun H."/>
            <person name="Tritt A."/>
            <person name="Yoshinaga Y."/>
            <person name="Zwiers L.-H."/>
            <person name="Turgeon B."/>
            <person name="Goodwin S."/>
            <person name="Spatafora J."/>
            <person name="Crous P."/>
            <person name="Grigoriev I."/>
        </authorList>
    </citation>
    <scope>NUCLEOTIDE SEQUENCE</scope>
    <source>
        <strain evidence="2 4">CBS 304.34</strain>
    </source>
</reference>
<feature type="compositionally biased region" description="Acidic residues" evidence="1">
    <location>
        <begin position="98"/>
        <end position="108"/>
    </location>
</feature>
<evidence type="ECO:0000313" key="3">
    <source>
        <dbReference type="Proteomes" id="UP000504636"/>
    </source>
</evidence>
<keyword evidence="3" id="KW-1185">Reference proteome</keyword>
<dbReference type="GeneID" id="54469622"/>
<dbReference type="RefSeq" id="XP_033568374.1">
    <property type="nucleotide sequence ID" value="XM_033728729.1"/>
</dbReference>
<reference evidence="4" key="3">
    <citation type="submission" date="2025-04" db="UniProtKB">
        <authorList>
            <consortium name="RefSeq"/>
        </authorList>
    </citation>
    <scope>IDENTIFICATION</scope>
    <source>
        <strain evidence="4">CBS 304.34</strain>
    </source>
</reference>
<name>A0A6A6XYB0_9PEZI</name>
<feature type="region of interest" description="Disordered" evidence="1">
    <location>
        <begin position="1"/>
        <end position="122"/>
    </location>
</feature>
<proteinExistence type="predicted"/>
<organism evidence="2">
    <name type="scientific">Mytilinidion resinicola</name>
    <dbReference type="NCBI Taxonomy" id="574789"/>
    <lineage>
        <taxon>Eukaryota</taxon>
        <taxon>Fungi</taxon>
        <taxon>Dikarya</taxon>
        <taxon>Ascomycota</taxon>
        <taxon>Pezizomycotina</taxon>
        <taxon>Dothideomycetes</taxon>
        <taxon>Pleosporomycetidae</taxon>
        <taxon>Mytilinidiales</taxon>
        <taxon>Mytilinidiaceae</taxon>
        <taxon>Mytilinidion</taxon>
    </lineage>
</organism>
<evidence type="ECO:0000313" key="4">
    <source>
        <dbReference type="RefSeq" id="XP_033568374.1"/>
    </source>
</evidence>
<protein>
    <submittedName>
        <fullName evidence="2 4">Uncharacterized protein</fullName>
    </submittedName>
</protein>
<gene>
    <name evidence="2 4" type="ORF">BDZ99DRAFT_577682</name>
</gene>
<accession>A0A6A6XYB0</accession>
<evidence type="ECO:0000313" key="2">
    <source>
        <dbReference type="EMBL" id="KAF2801410.1"/>
    </source>
</evidence>
<reference evidence="4" key="2">
    <citation type="submission" date="2020-04" db="EMBL/GenBank/DDBJ databases">
        <authorList>
            <consortium name="NCBI Genome Project"/>
        </authorList>
    </citation>
    <scope>NUCLEOTIDE SEQUENCE</scope>
    <source>
        <strain evidence="4">CBS 304.34</strain>
    </source>
</reference>
<dbReference type="EMBL" id="MU003731">
    <property type="protein sequence ID" value="KAF2801410.1"/>
    <property type="molecule type" value="Genomic_DNA"/>
</dbReference>